<dbReference type="EMBL" id="BARV01013119">
    <property type="protein sequence ID" value="GAI11806.1"/>
    <property type="molecule type" value="Genomic_DNA"/>
</dbReference>
<evidence type="ECO:0000313" key="1">
    <source>
        <dbReference type="EMBL" id="GAI11806.1"/>
    </source>
</evidence>
<comment type="caution">
    <text evidence="1">The sequence shown here is derived from an EMBL/GenBank/DDBJ whole genome shotgun (WGS) entry which is preliminary data.</text>
</comment>
<protein>
    <submittedName>
        <fullName evidence="1">Uncharacterized protein</fullName>
    </submittedName>
</protein>
<gene>
    <name evidence="1" type="ORF">S06H3_23907</name>
</gene>
<dbReference type="AlphaFoldDB" id="X1M157"/>
<organism evidence="1">
    <name type="scientific">marine sediment metagenome</name>
    <dbReference type="NCBI Taxonomy" id="412755"/>
    <lineage>
        <taxon>unclassified sequences</taxon>
        <taxon>metagenomes</taxon>
        <taxon>ecological metagenomes</taxon>
    </lineage>
</organism>
<sequence>GDGLSAEDNGDTVNVGLQLGFPGGGGVSNIALGDCLTSSTNACTGTISINNSVPTGLLWFVTDIVCVGTAIEITKKYIEWNACGLIVGTGM</sequence>
<accession>X1M157</accession>
<proteinExistence type="predicted"/>
<name>X1M157_9ZZZZ</name>
<feature type="non-terminal residue" evidence="1">
    <location>
        <position position="1"/>
    </location>
</feature>
<reference evidence="1" key="1">
    <citation type="journal article" date="2014" name="Front. Microbiol.">
        <title>High frequency of phylogenetically diverse reductive dehalogenase-homologous genes in deep subseafloor sedimentary metagenomes.</title>
        <authorList>
            <person name="Kawai M."/>
            <person name="Futagami T."/>
            <person name="Toyoda A."/>
            <person name="Takaki Y."/>
            <person name="Nishi S."/>
            <person name="Hori S."/>
            <person name="Arai W."/>
            <person name="Tsubouchi T."/>
            <person name="Morono Y."/>
            <person name="Uchiyama I."/>
            <person name="Ito T."/>
            <person name="Fujiyama A."/>
            <person name="Inagaki F."/>
            <person name="Takami H."/>
        </authorList>
    </citation>
    <scope>NUCLEOTIDE SEQUENCE</scope>
    <source>
        <strain evidence="1">Expedition CK06-06</strain>
    </source>
</reference>